<dbReference type="RefSeq" id="WP_190572328.1">
    <property type="nucleotide sequence ID" value="NZ_JACJQL010000095.1"/>
</dbReference>
<evidence type="ECO:0000313" key="2">
    <source>
        <dbReference type="Proteomes" id="UP000621307"/>
    </source>
</evidence>
<sequence length="484" mass="54505">MNNSIVIYNALSLPAPDVEALIQGRMIAAMPQKLINSGQNFALYSTSLSTNLLPKEEQYQSNFLPFVQALINDIDSEKSVIKAWARCEWCQMLDKSKSLKSISCLTIWTTEALEVILAQRPYIFLAYLRVYLLSEPQEIDIQNQSRHFVPLPSSLTVTEDNPVLSDRIFAQRRQQLEKLEPPQHPELEELQSALTQISNTNPAAKELDDDIRKLLGWSSDKPEITLDSDLAWIEKIAEVGNSSDGQTFEKLVRRGLLKLGFTGSGMNPDATGGAGGMDFYAEAPFPIVGECKATKTEKVSDGTPAQLLKIGLNHLGKFQYENAIKLIVASGELNNFALRTATEHQMNVIRPETLQKLVELQTHHKNSINLLELKEYLRKAPFGLADDKVNSYIDKVGQNIKLRSHIIQVLRNYLELTKYERAGVEALHAAYITSNPPQPLESKELHEILIELSSPLTGYLGRIKGSDWRNDRFYYLRDLPINSK</sequence>
<dbReference type="InterPro" id="IPR014923">
    <property type="entry name" value="DUF1802"/>
</dbReference>
<organism evidence="1 2">
    <name type="scientific">Nostoc parmelioides FACHB-3921</name>
    <dbReference type="NCBI Taxonomy" id="2692909"/>
    <lineage>
        <taxon>Bacteria</taxon>
        <taxon>Bacillati</taxon>
        <taxon>Cyanobacteriota</taxon>
        <taxon>Cyanophyceae</taxon>
        <taxon>Nostocales</taxon>
        <taxon>Nostocaceae</taxon>
        <taxon>Nostoc</taxon>
    </lineage>
</organism>
<accession>A0ABR8BNC0</accession>
<dbReference type="Proteomes" id="UP000621307">
    <property type="component" value="Unassembled WGS sequence"/>
</dbReference>
<reference evidence="1 2" key="1">
    <citation type="journal article" date="2020" name="ISME J.">
        <title>Comparative genomics reveals insights into cyanobacterial evolution and habitat adaptation.</title>
        <authorList>
            <person name="Chen M.Y."/>
            <person name="Teng W.K."/>
            <person name="Zhao L."/>
            <person name="Hu C.X."/>
            <person name="Zhou Y.K."/>
            <person name="Han B.P."/>
            <person name="Song L.R."/>
            <person name="Shu W.S."/>
        </authorList>
    </citation>
    <scope>NUCLEOTIDE SEQUENCE [LARGE SCALE GENOMIC DNA]</scope>
    <source>
        <strain evidence="1 2">FACHB-3921</strain>
    </source>
</reference>
<proteinExistence type="predicted"/>
<comment type="caution">
    <text evidence="1">The sequence shown here is derived from an EMBL/GenBank/DDBJ whole genome shotgun (WGS) entry which is preliminary data.</text>
</comment>
<protein>
    <submittedName>
        <fullName evidence="1">DUF1802 family protein</fullName>
    </submittedName>
</protein>
<name>A0ABR8BNC0_9NOSO</name>
<evidence type="ECO:0000313" key="1">
    <source>
        <dbReference type="EMBL" id="MBD2255438.1"/>
    </source>
</evidence>
<dbReference type="EMBL" id="JACJQL010000095">
    <property type="protein sequence ID" value="MBD2255438.1"/>
    <property type="molecule type" value="Genomic_DNA"/>
</dbReference>
<dbReference type="Pfam" id="PF08819">
    <property type="entry name" value="DUF1802"/>
    <property type="match status" value="1"/>
</dbReference>
<gene>
    <name evidence="1" type="ORF">H6G14_29965</name>
</gene>
<keyword evidence="2" id="KW-1185">Reference proteome</keyword>